<keyword evidence="4 8" id="KW-0378">Hydrolase</keyword>
<dbReference type="InterPro" id="IPR015955">
    <property type="entry name" value="Lactate_DH/Glyco_Ohase_4_C"/>
</dbReference>
<dbReference type="CDD" id="cd05296">
    <property type="entry name" value="GH4_P_beta_glucosidase"/>
    <property type="match status" value="1"/>
</dbReference>
<dbReference type="InterPro" id="IPR036291">
    <property type="entry name" value="NAD(P)-bd_dom_sf"/>
</dbReference>
<evidence type="ECO:0000259" key="9">
    <source>
        <dbReference type="Pfam" id="PF11975"/>
    </source>
</evidence>
<dbReference type="RefSeq" id="WP_268047588.1">
    <property type="nucleotide sequence ID" value="NZ_JAPQES010000001.1"/>
</dbReference>
<comment type="subunit">
    <text evidence="2">Homotetramer.</text>
</comment>
<gene>
    <name evidence="10" type="ORF">OXH55_01255</name>
</gene>
<accession>A0ABT4CMF3</accession>
<evidence type="ECO:0000313" key="10">
    <source>
        <dbReference type="EMBL" id="MCY6369271.1"/>
    </source>
</evidence>
<evidence type="ECO:0000256" key="1">
    <source>
        <dbReference type="ARBA" id="ARBA00010141"/>
    </source>
</evidence>
<dbReference type="PROSITE" id="PS01324">
    <property type="entry name" value="GLYCOSYL_HYDROL_F4"/>
    <property type="match status" value="1"/>
</dbReference>
<keyword evidence="7 8" id="KW-0326">Glycosidase</keyword>
<keyword evidence="11" id="KW-1185">Reference proteome</keyword>
<name>A0ABT4CMF3_9CLOT</name>
<comment type="cofactor">
    <cofactor evidence="8">
        <name>NAD(+)</name>
        <dbReference type="ChEBI" id="CHEBI:57540"/>
    </cofactor>
    <text evidence="8">Binds 1 NAD(+) per subunit.</text>
</comment>
<dbReference type="Pfam" id="PF11975">
    <property type="entry name" value="Glyco_hydro_4C"/>
    <property type="match status" value="1"/>
</dbReference>
<evidence type="ECO:0000256" key="7">
    <source>
        <dbReference type="ARBA" id="ARBA00023295"/>
    </source>
</evidence>
<dbReference type="Gene3D" id="3.90.110.10">
    <property type="entry name" value="Lactate dehydrogenase/glycoside hydrolase, family 4, C-terminal"/>
    <property type="match status" value="1"/>
</dbReference>
<dbReference type="PRINTS" id="PR00732">
    <property type="entry name" value="GLHYDRLASE4"/>
</dbReference>
<dbReference type="InterPro" id="IPR001088">
    <property type="entry name" value="Glyco_hydro_4"/>
</dbReference>
<evidence type="ECO:0000313" key="11">
    <source>
        <dbReference type="Proteomes" id="UP001079657"/>
    </source>
</evidence>
<dbReference type="SUPFAM" id="SSF51735">
    <property type="entry name" value="NAD(P)-binding Rossmann-fold domains"/>
    <property type="match status" value="1"/>
</dbReference>
<comment type="caution">
    <text evidence="10">The sequence shown here is derived from an EMBL/GenBank/DDBJ whole genome shotgun (WGS) entry which is preliminary data.</text>
</comment>
<proteinExistence type="inferred from homology"/>
<dbReference type="Gene3D" id="3.40.50.720">
    <property type="entry name" value="NAD(P)-binding Rossmann-like Domain"/>
    <property type="match status" value="1"/>
</dbReference>
<dbReference type="InterPro" id="IPR019802">
    <property type="entry name" value="GlycHydrolase_4_CS"/>
</dbReference>
<evidence type="ECO:0000256" key="2">
    <source>
        <dbReference type="ARBA" id="ARBA00011881"/>
    </source>
</evidence>
<comment type="similarity">
    <text evidence="1 8">Belongs to the glycosyl hydrolase 4 family.</text>
</comment>
<keyword evidence="3" id="KW-0479">Metal-binding</keyword>
<dbReference type="InterPro" id="IPR022616">
    <property type="entry name" value="Glyco_hydro_4_C"/>
</dbReference>
<keyword evidence="6" id="KW-0464">Manganese</keyword>
<feature type="domain" description="Glycosyl hydrolase family 4 C-terminal" evidence="9">
    <location>
        <begin position="199"/>
        <end position="412"/>
    </location>
</feature>
<organism evidence="10 11">
    <name type="scientific">Clostridium ganghwense</name>
    <dbReference type="NCBI Taxonomy" id="312089"/>
    <lineage>
        <taxon>Bacteria</taxon>
        <taxon>Bacillati</taxon>
        <taxon>Bacillota</taxon>
        <taxon>Clostridia</taxon>
        <taxon>Eubacteriales</taxon>
        <taxon>Clostridiaceae</taxon>
        <taxon>Clostridium</taxon>
    </lineage>
</organism>
<dbReference type="Proteomes" id="UP001079657">
    <property type="component" value="Unassembled WGS sequence"/>
</dbReference>
<sequence length="442" mass="49625">MAAKKGLKIAVIGGGSSYTPEIVEGFIKRYDELPVKDLYLVDIEEGKEKLEIVGNLAKRMVEKAGLDINIYLTLDRREAIKDADFVTTQFRVGLLDARIRDEKIPLRYNCIGQETTGAGGLAKALRTIPVILDICRDIEELSPNAWLINFTNPSGVITETVNKYTNVKCIGLCNVPILMHMLCADVLNVDKDKIRMDLIGLNHLVWGRDVIYEGESKIDEVIKHLIAGKGYTAKNIPDINWGKYLLESLGMLPCPYHRYYYLTDVMLKEEMESAKKEGTRGELVKKVEEELFELYKNPDLKEKPKQLENRGGQYYSDAACELISAIYNDKGTIHYVNVANNGTVECIAHDSAIERTCYVDKEGAHPFNVKPLPSKIKGLLQVINEYESLAVEAGVHGDYGAALQALILHPLVESSIVKPLLDDIIKENIEYLPQFKHLIPMD</sequence>
<dbReference type="PANTHER" id="PTHR32092:SF5">
    <property type="entry name" value="6-PHOSPHO-BETA-GLUCOSIDASE"/>
    <property type="match status" value="1"/>
</dbReference>
<dbReference type="SUPFAM" id="SSF56327">
    <property type="entry name" value="LDH C-terminal domain-like"/>
    <property type="match status" value="1"/>
</dbReference>
<dbReference type="PANTHER" id="PTHR32092">
    <property type="entry name" value="6-PHOSPHO-BETA-GLUCOSIDASE-RELATED"/>
    <property type="match status" value="1"/>
</dbReference>
<reference evidence="10" key="1">
    <citation type="submission" date="2022-12" db="EMBL/GenBank/DDBJ databases">
        <authorList>
            <person name="Wang J."/>
        </authorList>
    </citation>
    <scope>NUCLEOTIDE SEQUENCE</scope>
    <source>
        <strain evidence="10">HY-42-06</strain>
    </source>
</reference>
<evidence type="ECO:0000256" key="4">
    <source>
        <dbReference type="ARBA" id="ARBA00022801"/>
    </source>
</evidence>
<keyword evidence="5 8" id="KW-0520">NAD</keyword>
<evidence type="ECO:0000256" key="6">
    <source>
        <dbReference type="ARBA" id="ARBA00023211"/>
    </source>
</evidence>
<evidence type="ECO:0000256" key="3">
    <source>
        <dbReference type="ARBA" id="ARBA00022723"/>
    </source>
</evidence>
<evidence type="ECO:0000256" key="8">
    <source>
        <dbReference type="RuleBase" id="RU361152"/>
    </source>
</evidence>
<evidence type="ECO:0000256" key="5">
    <source>
        <dbReference type="ARBA" id="ARBA00023027"/>
    </source>
</evidence>
<dbReference type="EMBL" id="JAPQES010000001">
    <property type="protein sequence ID" value="MCY6369271.1"/>
    <property type="molecule type" value="Genomic_DNA"/>
</dbReference>
<protein>
    <submittedName>
        <fullName evidence="10">6-phospho-beta-glucosidase</fullName>
    </submittedName>
</protein>
<dbReference type="Pfam" id="PF02056">
    <property type="entry name" value="Glyco_hydro_4"/>
    <property type="match status" value="1"/>
</dbReference>